<dbReference type="EMBL" id="JAHYIQ010000021">
    <property type="protein sequence ID" value="KAK1123054.1"/>
    <property type="molecule type" value="Genomic_DNA"/>
</dbReference>
<protein>
    <submittedName>
        <fullName evidence="1">Uncharacterized protein</fullName>
    </submittedName>
</protein>
<keyword evidence="2" id="KW-1185">Reference proteome</keyword>
<evidence type="ECO:0000313" key="1">
    <source>
        <dbReference type="EMBL" id="KAK1123054.1"/>
    </source>
</evidence>
<dbReference type="Proteomes" id="UP001177670">
    <property type="component" value="Unassembled WGS sequence"/>
</dbReference>
<reference evidence="1" key="1">
    <citation type="submission" date="2021-10" db="EMBL/GenBank/DDBJ databases">
        <title>Melipona bicolor Genome sequencing and assembly.</title>
        <authorList>
            <person name="Araujo N.S."/>
            <person name="Arias M.C."/>
        </authorList>
    </citation>
    <scope>NUCLEOTIDE SEQUENCE</scope>
    <source>
        <strain evidence="1">USP_2M_L1-L4_2017</strain>
        <tissue evidence="1">Whole body</tissue>
    </source>
</reference>
<sequence>MVMGFSPRGSFVSRESESYCSEVKLILTCKPKESADALSVPLSSASENRRPRVGTKGGCPLPSWVISRARVSHVFGKVGAMLQSMVEGLVCLEQSSARWPGFSGDTGLLSALKNT</sequence>
<proteinExistence type="predicted"/>
<evidence type="ECO:0000313" key="2">
    <source>
        <dbReference type="Proteomes" id="UP001177670"/>
    </source>
</evidence>
<comment type="caution">
    <text evidence="1">The sequence shown here is derived from an EMBL/GenBank/DDBJ whole genome shotgun (WGS) entry which is preliminary data.</text>
</comment>
<gene>
    <name evidence="1" type="ORF">K0M31_008693</name>
</gene>
<name>A0AA40FPN4_9HYME</name>
<accession>A0AA40FPN4</accession>
<dbReference type="AlphaFoldDB" id="A0AA40FPN4"/>
<organism evidence="1 2">
    <name type="scientific">Melipona bicolor</name>
    <dbReference type="NCBI Taxonomy" id="60889"/>
    <lineage>
        <taxon>Eukaryota</taxon>
        <taxon>Metazoa</taxon>
        <taxon>Ecdysozoa</taxon>
        <taxon>Arthropoda</taxon>
        <taxon>Hexapoda</taxon>
        <taxon>Insecta</taxon>
        <taxon>Pterygota</taxon>
        <taxon>Neoptera</taxon>
        <taxon>Endopterygota</taxon>
        <taxon>Hymenoptera</taxon>
        <taxon>Apocrita</taxon>
        <taxon>Aculeata</taxon>
        <taxon>Apoidea</taxon>
        <taxon>Anthophila</taxon>
        <taxon>Apidae</taxon>
        <taxon>Melipona</taxon>
    </lineage>
</organism>